<dbReference type="Pfam" id="PF13086">
    <property type="entry name" value="AAA_11"/>
    <property type="match status" value="1"/>
</dbReference>
<proteinExistence type="predicted"/>
<evidence type="ECO:0000313" key="11">
    <source>
        <dbReference type="Proteomes" id="UP001634394"/>
    </source>
</evidence>
<keyword evidence="5" id="KW-0862">Zinc</keyword>
<dbReference type="Pfam" id="PF25396">
    <property type="entry name" value="ZNFX1"/>
    <property type="match status" value="1"/>
</dbReference>
<protein>
    <recommendedName>
        <fullName evidence="9">RZ-type domain-containing protein</fullName>
    </recommendedName>
</protein>
<dbReference type="InterPro" id="IPR045055">
    <property type="entry name" value="DNA2/NAM7-like"/>
</dbReference>
<keyword evidence="3" id="KW-0479">Metal-binding</keyword>
<comment type="caution">
    <text evidence="10">The sequence shown here is derived from an EMBL/GenBank/DDBJ whole genome shotgun (WGS) entry which is preliminary data.</text>
</comment>
<dbReference type="FunFam" id="3.40.50.300:FF:000742">
    <property type="entry name" value="NFX1-type zinc finger-containing protein 1"/>
    <property type="match status" value="1"/>
</dbReference>
<keyword evidence="7" id="KW-0175">Coiled coil</keyword>
<dbReference type="InterPro" id="IPR047187">
    <property type="entry name" value="SF1_C_Upf1"/>
</dbReference>
<feature type="region of interest" description="Disordered" evidence="8">
    <location>
        <begin position="1"/>
        <end position="90"/>
    </location>
</feature>
<dbReference type="PANTHER" id="PTHR10887:SF341">
    <property type="entry name" value="NFX1-TYPE ZINC FINGER-CONTAINING PROTEIN 1"/>
    <property type="match status" value="1"/>
</dbReference>
<dbReference type="GO" id="GO:0005737">
    <property type="term" value="C:cytoplasm"/>
    <property type="evidence" value="ECO:0007669"/>
    <property type="project" value="UniProtKB-SubCell"/>
</dbReference>
<keyword evidence="4" id="KW-0863">Zinc-finger</keyword>
<reference evidence="10 11" key="1">
    <citation type="submission" date="2024-11" db="EMBL/GenBank/DDBJ databases">
        <title>Chromosome-level genome assembly of the freshwater bivalve Anodonta woodiana.</title>
        <authorList>
            <person name="Chen X."/>
        </authorList>
    </citation>
    <scope>NUCLEOTIDE SEQUENCE [LARGE SCALE GENOMIC DNA]</scope>
    <source>
        <strain evidence="10">MN2024</strain>
        <tissue evidence="10">Gills</tissue>
    </source>
</reference>
<feature type="compositionally biased region" description="Basic and acidic residues" evidence="8">
    <location>
        <begin position="10"/>
        <end position="33"/>
    </location>
</feature>
<comment type="subcellular location">
    <subcellularLocation>
        <location evidence="1">Cytoplasm</location>
    </subcellularLocation>
</comment>
<name>A0ABD3UIL3_SINWO</name>
<evidence type="ECO:0000313" key="10">
    <source>
        <dbReference type="EMBL" id="KAL3848155.1"/>
    </source>
</evidence>
<evidence type="ECO:0000256" key="4">
    <source>
        <dbReference type="ARBA" id="ARBA00022771"/>
    </source>
</evidence>
<dbReference type="CDD" id="cd18808">
    <property type="entry name" value="SF1_C_Upf1"/>
    <property type="match status" value="1"/>
</dbReference>
<dbReference type="GO" id="GO:0008270">
    <property type="term" value="F:zinc ion binding"/>
    <property type="evidence" value="ECO:0007669"/>
    <property type="project" value="UniProtKB-KW"/>
</dbReference>
<dbReference type="Gene3D" id="3.40.50.300">
    <property type="entry name" value="P-loop containing nucleotide triphosphate hydrolases"/>
    <property type="match status" value="3"/>
</dbReference>
<evidence type="ECO:0000256" key="2">
    <source>
        <dbReference type="ARBA" id="ARBA00022490"/>
    </source>
</evidence>
<dbReference type="InterPro" id="IPR041677">
    <property type="entry name" value="DNA2/NAM7_AAA_11"/>
</dbReference>
<evidence type="ECO:0000256" key="7">
    <source>
        <dbReference type="SAM" id="Coils"/>
    </source>
</evidence>
<feature type="region of interest" description="Disordered" evidence="8">
    <location>
        <begin position="767"/>
        <end position="790"/>
    </location>
</feature>
<dbReference type="PROSITE" id="PS51981">
    <property type="entry name" value="ZF_RZ"/>
    <property type="match status" value="1"/>
</dbReference>
<sequence>MADRRRRGVRGQERPRERLANPEMDRPGRHPEDQEINELNRPNRNVRLMDRGARGRGGRGGMGRAVGRGGQAHERGRGRERGVGENRGVDGANRLRGNRYIGFMRLRELADEEPSEIVHVLAAAVDNGTFRRSLYRCSEDSGYFKQFLRVLAKACECHSMDANMLLVLNNARDDSFTNTMVDYTTLAFRDVCEGDMRKHVQQMKDLISVAQQICIRMPSSTLTLCLGLYAAIQPVVDAMVNSSDTIDDSLQQQFQTFTEHKNNMLKRGSKTVSCPEGEPEDDFREYEIFPRSVELDTNVKPFLRKNKKKGGYQDLDQYLDIQYRLLREDFVGPLRDGIAEFMQVVKENRKAKRFQDVRIYNHVRIISPICSDSGLSHALQFDVSHMRVRWESSKRLIHGSLLCLSADLFETFYFATVTNRDPKDLQKGILHVKIEHDFDTIRKLQKMEFTMAETTAYFEAYRHVLAGLQNIHEGDLPFEKYIVRCETDVNPPLYLRNNPHIKFDLRPIVDDNFIIREESKLTAETRPMRAQNDSFSADSRPAKDVRLLDRSSWPPTGLLHLNSSQYEAVISALTKEFVIAQGPPGTGKTYIGLKIVKALLYNRDVWSKNADNGNPDPRPMLIVCYTNHALDQFLEGIYKFYKGDVVRVGSRSTSEILQKCMLKNFRGRIGNDALFRNKRAAREVLSDLKKNCDAIGERIKEAQTEILHEDFLRPFMDKAYMQLTGGFNDLLYMYPEVKFQLPKRYSVIVEWLGLGNVTPEIEVDENAEAREQNPGPVNNAGRENDRRQDQAIDREIVRAVMEELGDENQDNNFIDVEDELNAIANQRIIDDGEISDDDESPRAHISLFEEHHPLSLTAVAFHVDDIDKKPEGTIKRVWEVQKEQKKKIKKRVRHELAQNDMMSKAETDRLQNLWTLRQKDKWRLYRRWIFLYKESLLKKINPVEIDNAARRYSELRMQEDKEIMRRATVVGMTTTGAAIYHSVLQEIRPRIIVVEEAAEVLEAHVITTLSSGCEHLILIGDHKQLKPNPTVFKLAKDYNLDLSLFERMIKNKMEWDCLHLQHRMRPDIADLVRHIYPKLEDHESVNNVELIKGVSSFMYFIDHTYPEQHDEDQKSHLNTHEAEYIVAFCRYLLQQGYESSQITILTLYSGQLFCLRKLMPRSAFEGVRVTVVDNYQGEENDIIILSLVRSNNEGHIGFLSIENRICVALSRAKKGFYVIGNFDLLSKNSELWKQMVLTVKKKGLFGPGLKLYCQNHPKEEGITVSLPKDFNKAPEGGCSKQCEYRLNCGHVCQMFCHVLNPEHKDYMCRKPCGKIVCANDHICTKLCYEKCGNCMKQIPKIIPRCGHEQKVQCHLNPSKFSCQAPCEKILSCGHKCVEKCGDVHTRECIVKVQKTWACGHTGVVSCSKKDVATCKLRCREVLTCEHPCEGTCGDCSEGRLHTQCMKNCRRTLVCGHQCKDRCNNCPPCTMLCENRCSHSRCTKSCGEACVPCRELCDWSCEHYTCTRPCFEPCTRPRCDHPCRKRLPCHHACIGLCGEPCPDMCRVCHRDEVTQIFFGSEDEPNARFVQLEDCKHIFEVASLDTWMDGSGENNGETTIQLKLCPRCKTPIRKNLRYGHIIKRALCDIEKVKTVVRGDEKRINELKMDIDAKIKLSFRITKHVQEYNALEILRDAAKSERELVALNNQIRFLIAVKKLQEKWEEDNDVNLALDKQNALHDLHIFQDWILIRRNVLADQEIDDAQQELVRLKSYFILMQYSKKIRERRVKIDEVMKMEMENVEKIVKSGKKITPDRKQLVKACLNKLKTICPLSGLGISEEEKTAILKAMDLSKGHWFKCPKGHIYAIGDCGGATVESKCPECGATIGGQGHALRADNAVATEMDGANMSAYDAAANMNLADLLLHRHLRL</sequence>
<dbReference type="GO" id="GO:0002376">
    <property type="term" value="P:immune system process"/>
    <property type="evidence" value="ECO:0007669"/>
    <property type="project" value="UniProtKB-KW"/>
</dbReference>
<evidence type="ECO:0000259" key="9">
    <source>
        <dbReference type="PROSITE" id="PS51981"/>
    </source>
</evidence>
<gene>
    <name evidence="10" type="ORF">ACJMK2_019032</name>
</gene>
<dbReference type="InterPro" id="IPR041679">
    <property type="entry name" value="DNA2/NAM7-like_C"/>
</dbReference>
<feature type="compositionally biased region" description="Basic and acidic residues" evidence="8">
    <location>
        <begin position="71"/>
        <end position="88"/>
    </location>
</feature>
<keyword evidence="2" id="KW-0963">Cytoplasm</keyword>
<dbReference type="Pfam" id="PF13087">
    <property type="entry name" value="AAA_12"/>
    <property type="match status" value="1"/>
</dbReference>
<dbReference type="PANTHER" id="PTHR10887">
    <property type="entry name" value="DNA2/NAM7 HELICASE FAMILY"/>
    <property type="match status" value="1"/>
</dbReference>
<organism evidence="10 11">
    <name type="scientific">Sinanodonta woodiana</name>
    <name type="common">Chinese pond mussel</name>
    <name type="synonym">Anodonta woodiana</name>
    <dbReference type="NCBI Taxonomy" id="1069815"/>
    <lineage>
        <taxon>Eukaryota</taxon>
        <taxon>Metazoa</taxon>
        <taxon>Spiralia</taxon>
        <taxon>Lophotrochozoa</taxon>
        <taxon>Mollusca</taxon>
        <taxon>Bivalvia</taxon>
        <taxon>Autobranchia</taxon>
        <taxon>Heteroconchia</taxon>
        <taxon>Palaeoheterodonta</taxon>
        <taxon>Unionida</taxon>
        <taxon>Unionoidea</taxon>
        <taxon>Unionidae</taxon>
        <taxon>Unioninae</taxon>
        <taxon>Sinanodonta</taxon>
    </lineage>
</organism>
<dbReference type="InterPro" id="IPR027417">
    <property type="entry name" value="P-loop_NTPase"/>
</dbReference>
<feature type="coiled-coil region" evidence="7">
    <location>
        <begin position="1667"/>
        <end position="1694"/>
    </location>
</feature>
<dbReference type="SUPFAM" id="SSF52540">
    <property type="entry name" value="P-loop containing nucleoside triphosphate hydrolases"/>
    <property type="match status" value="1"/>
</dbReference>
<dbReference type="InterPro" id="IPR046439">
    <property type="entry name" value="ZF_RZ_dom"/>
</dbReference>
<dbReference type="Pfam" id="PF20173">
    <property type="entry name" value="ZnF_RZ-type"/>
    <property type="match status" value="1"/>
</dbReference>
<evidence type="ECO:0000256" key="5">
    <source>
        <dbReference type="ARBA" id="ARBA00022833"/>
    </source>
</evidence>
<dbReference type="Proteomes" id="UP001634394">
    <property type="component" value="Unassembled WGS sequence"/>
</dbReference>
<keyword evidence="6" id="KW-0391">Immunity</keyword>
<evidence type="ECO:0000256" key="3">
    <source>
        <dbReference type="ARBA" id="ARBA00022723"/>
    </source>
</evidence>
<feature type="compositionally biased region" description="Gly residues" evidence="8">
    <location>
        <begin position="58"/>
        <end position="70"/>
    </location>
</feature>
<feature type="domain" description="RZ-type" evidence="9">
    <location>
        <begin position="1816"/>
        <end position="1890"/>
    </location>
</feature>
<keyword evidence="11" id="KW-1185">Reference proteome</keyword>
<evidence type="ECO:0000256" key="6">
    <source>
        <dbReference type="ARBA" id="ARBA00022859"/>
    </source>
</evidence>
<evidence type="ECO:0000256" key="1">
    <source>
        <dbReference type="ARBA" id="ARBA00004496"/>
    </source>
</evidence>
<evidence type="ECO:0000256" key="8">
    <source>
        <dbReference type="SAM" id="MobiDB-lite"/>
    </source>
</evidence>
<dbReference type="EMBL" id="JBJQND010000016">
    <property type="protein sequence ID" value="KAL3848155.1"/>
    <property type="molecule type" value="Genomic_DNA"/>
</dbReference>
<feature type="coiled-coil region" evidence="7">
    <location>
        <begin position="671"/>
        <end position="705"/>
    </location>
</feature>
<accession>A0ABD3UIL3</accession>
<dbReference type="InterPro" id="IPR057373">
    <property type="entry name" value="ZNFX1"/>
</dbReference>